<dbReference type="InterPro" id="IPR046884">
    <property type="entry name" value="MnmA-like_central"/>
</dbReference>
<evidence type="ECO:0000256" key="9">
    <source>
        <dbReference type="ARBA" id="ARBA00022741"/>
    </source>
</evidence>
<dbReference type="Pfam" id="PF20259">
    <property type="entry name" value="tRNA_Me_trans_M"/>
    <property type="match status" value="1"/>
</dbReference>
<dbReference type="FunFam" id="3.40.50.620:FF:000004">
    <property type="entry name" value="tRNA-specific 2-thiouridylase MnmA"/>
    <property type="match status" value="1"/>
</dbReference>
<evidence type="ECO:0000256" key="1">
    <source>
        <dbReference type="ARBA" id="ARBA00004496"/>
    </source>
</evidence>
<dbReference type="InterPro" id="IPR014729">
    <property type="entry name" value="Rossmann-like_a/b/a_fold"/>
</dbReference>
<evidence type="ECO:0000256" key="14">
    <source>
        <dbReference type="HAMAP-Rule" id="MF_00144"/>
    </source>
</evidence>
<dbReference type="Gene3D" id="2.30.30.280">
    <property type="entry name" value="Adenine nucleotide alpha hydrolases-like domains"/>
    <property type="match status" value="1"/>
</dbReference>
<dbReference type="AlphaFoldDB" id="A0A829YJG4"/>
<keyword evidence="12" id="KW-1015">Disulfide bond</keyword>
<feature type="binding site" evidence="14">
    <location>
        <begin position="9"/>
        <end position="16"/>
    </location>
    <ligand>
        <name>ATP</name>
        <dbReference type="ChEBI" id="CHEBI:30616"/>
    </ligand>
</feature>
<comment type="similarity">
    <text evidence="2 14">Belongs to the MnmA/TRMU family.</text>
</comment>
<dbReference type="EC" id="2.8.1.13" evidence="3 14"/>
<accession>A0A829YJG4</accession>
<dbReference type="GO" id="GO:0000049">
    <property type="term" value="F:tRNA binding"/>
    <property type="evidence" value="ECO:0007669"/>
    <property type="project" value="UniProtKB-KW"/>
</dbReference>
<dbReference type="EMBL" id="BLJN01000006">
    <property type="protein sequence ID" value="GFE83514.1"/>
    <property type="molecule type" value="Genomic_DNA"/>
</dbReference>
<evidence type="ECO:0000256" key="7">
    <source>
        <dbReference type="ARBA" id="ARBA00022679"/>
    </source>
</evidence>
<feature type="region of interest" description="Interaction with target base in tRNA" evidence="14">
    <location>
        <begin position="94"/>
        <end position="96"/>
    </location>
</feature>
<proteinExistence type="inferred from homology"/>
<keyword evidence="17" id="KW-1185">Reference proteome</keyword>
<feature type="region of interest" description="Interaction with tRNA" evidence="14">
    <location>
        <begin position="309"/>
        <end position="310"/>
    </location>
</feature>
<evidence type="ECO:0000256" key="10">
    <source>
        <dbReference type="ARBA" id="ARBA00022840"/>
    </source>
</evidence>
<dbReference type="Pfam" id="PF20258">
    <property type="entry name" value="tRNA_Me_trans_C"/>
    <property type="match status" value="1"/>
</dbReference>
<gene>
    <name evidence="14 16" type="primary">mnmA</name>
    <name evidence="16" type="ORF">GCM10011487_55140</name>
</gene>
<keyword evidence="6 14" id="KW-0820">tRNA-binding</keyword>
<dbReference type="HAMAP" id="MF_00144">
    <property type="entry name" value="tRNA_thiouridyl_MnmA"/>
    <property type="match status" value="1"/>
</dbReference>
<reference evidence="17" key="1">
    <citation type="submission" date="2020-01" db="EMBL/GenBank/DDBJ databases">
        <title>'Steroidobacter agaridevorans' sp. nov., agar-degrading bacteria isolated from rhizosphere soils.</title>
        <authorList>
            <person name="Ikenaga M."/>
            <person name="Kataoka M."/>
            <person name="Murouchi A."/>
            <person name="Katsuragi S."/>
            <person name="Sakai M."/>
        </authorList>
    </citation>
    <scope>NUCLEOTIDE SEQUENCE [LARGE SCALE GENOMIC DNA]</scope>
    <source>
        <strain evidence="17">YU21-B</strain>
    </source>
</reference>
<keyword evidence="8 14" id="KW-0819">tRNA processing</keyword>
<name>A0A829YJG4_9GAMM</name>
<dbReference type="PROSITE" id="PS50206">
    <property type="entry name" value="RHODANESE_3"/>
    <property type="match status" value="1"/>
</dbReference>
<dbReference type="InterPro" id="IPR023382">
    <property type="entry name" value="MnmA-like_central_sf"/>
</dbReference>
<evidence type="ECO:0000256" key="13">
    <source>
        <dbReference type="ARBA" id="ARBA00051542"/>
    </source>
</evidence>
<evidence type="ECO:0000256" key="3">
    <source>
        <dbReference type="ARBA" id="ARBA00011949"/>
    </source>
</evidence>
<feature type="site" description="Interaction with tRNA" evidence="14">
    <location>
        <position position="342"/>
    </location>
</feature>
<dbReference type="Gene3D" id="3.40.50.620">
    <property type="entry name" value="HUPs"/>
    <property type="match status" value="1"/>
</dbReference>
<comment type="caution">
    <text evidence="16">The sequence shown here is derived from an EMBL/GenBank/DDBJ whole genome shotgun (WGS) entry which is preliminary data.</text>
</comment>
<evidence type="ECO:0000259" key="15">
    <source>
        <dbReference type="PROSITE" id="PS50206"/>
    </source>
</evidence>
<comment type="caution">
    <text evidence="14">Lacks conserved residue(s) required for the propagation of feature annotation.</text>
</comment>
<dbReference type="GO" id="GO:0103016">
    <property type="term" value="F:tRNA-uridine 2-sulfurtransferase activity"/>
    <property type="evidence" value="ECO:0007669"/>
    <property type="project" value="UniProtKB-EC"/>
</dbReference>
<dbReference type="Proteomes" id="UP000445000">
    <property type="component" value="Unassembled WGS sequence"/>
</dbReference>
<feature type="active site" description="Nucleophile" evidence="14">
    <location>
        <position position="99"/>
    </location>
</feature>
<dbReference type="PANTHER" id="PTHR11933:SF5">
    <property type="entry name" value="MITOCHONDRIAL TRNA-SPECIFIC 2-THIOURIDYLASE 1"/>
    <property type="match status" value="1"/>
</dbReference>
<evidence type="ECO:0000256" key="12">
    <source>
        <dbReference type="ARBA" id="ARBA00023157"/>
    </source>
</evidence>
<feature type="domain" description="Rhodanese" evidence="15">
    <location>
        <begin position="4"/>
        <end position="47"/>
    </location>
</feature>
<dbReference type="PANTHER" id="PTHR11933">
    <property type="entry name" value="TRNA 5-METHYLAMINOMETHYL-2-THIOURIDYLATE -METHYLTRANSFERASE"/>
    <property type="match status" value="1"/>
</dbReference>
<dbReference type="GO" id="GO:0005524">
    <property type="term" value="F:ATP binding"/>
    <property type="evidence" value="ECO:0007669"/>
    <property type="project" value="UniProtKB-KW"/>
</dbReference>
<evidence type="ECO:0000256" key="6">
    <source>
        <dbReference type="ARBA" id="ARBA00022555"/>
    </source>
</evidence>
<dbReference type="NCBIfam" id="NF001138">
    <property type="entry name" value="PRK00143.1"/>
    <property type="match status" value="1"/>
</dbReference>
<dbReference type="InterPro" id="IPR046885">
    <property type="entry name" value="MnmA-like_C"/>
</dbReference>
<dbReference type="FunFam" id="2.40.30.10:FF:000023">
    <property type="entry name" value="tRNA-specific 2-thiouridylase MnmA"/>
    <property type="match status" value="1"/>
</dbReference>
<evidence type="ECO:0000313" key="17">
    <source>
        <dbReference type="Proteomes" id="UP000445000"/>
    </source>
</evidence>
<dbReference type="InterPro" id="IPR001763">
    <property type="entry name" value="Rhodanese-like_dom"/>
</dbReference>
<keyword evidence="9 14" id="KW-0547">Nucleotide-binding</keyword>
<keyword evidence="5 14" id="KW-0963">Cytoplasm</keyword>
<keyword evidence="11 14" id="KW-0694">RNA-binding</keyword>
<evidence type="ECO:0000256" key="2">
    <source>
        <dbReference type="ARBA" id="ARBA00006191"/>
    </source>
</evidence>
<dbReference type="GO" id="GO:0002143">
    <property type="term" value="P:tRNA wobble position uridine thiolation"/>
    <property type="evidence" value="ECO:0007669"/>
    <property type="project" value="TreeGrafter"/>
</dbReference>
<keyword evidence="7 14" id="KW-0808">Transferase</keyword>
<protein>
    <recommendedName>
        <fullName evidence="4 14">tRNA-specific 2-thiouridylase MnmA</fullName>
        <ecNumber evidence="3 14">2.8.1.13</ecNumber>
    </recommendedName>
</protein>
<evidence type="ECO:0000256" key="5">
    <source>
        <dbReference type="ARBA" id="ARBA00022490"/>
    </source>
</evidence>
<evidence type="ECO:0000256" key="11">
    <source>
        <dbReference type="ARBA" id="ARBA00022884"/>
    </source>
</evidence>
<dbReference type="NCBIfam" id="TIGR00420">
    <property type="entry name" value="trmU"/>
    <property type="match status" value="1"/>
</dbReference>
<feature type="region of interest" description="Interaction with tRNA" evidence="14">
    <location>
        <begin position="147"/>
        <end position="149"/>
    </location>
</feature>
<dbReference type="InterPro" id="IPR004506">
    <property type="entry name" value="MnmA-like"/>
</dbReference>
<dbReference type="CDD" id="cd01998">
    <property type="entry name" value="MnmA_TRMU-like"/>
    <property type="match status" value="1"/>
</dbReference>
<dbReference type="Gene3D" id="2.40.30.10">
    <property type="entry name" value="Translation factors"/>
    <property type="match status" value="1"/>
</dbReference>
<organism evidence="16 17">
    <name type="scientific">Steroidobacter agaridevorans</name>
    <dbReference type="NCBI Taxonomy" id="2695856"/>
    <lineage>
        <taxon>Bacteria</taxon>
        <taxon>Pseudomonadati</taxon>
        <taxon>Pseudomonadota</taxon>
        <taxon>Gammaproteobacteria</taxon>
        <taxon>Steroidobacterales</taxon>
        <taxon>Steroidobacteraceae</taxon>
        <taxon>Steroidobacter</taxon>
    </lineage>
</organism>
<dbReference type="SUPFAM" id="SSF52402">
    <property type="entry name" value="Adenine nucleotide alpha hydrolases-like"/>
    <property type="match status" value="1"/>
</dbReference>
<feature type="binding site" evidence="14">
    <location>
        <position position="123"/>
    </location>
    <ligand>
        <name>ATP</name>
        <dbReference type="ChEBI" id="CHEBI:30616"/>
    </ligand>
</feature>
<evidence type="ECO:0000256" key="4">
    <source>
        <dbReference type="ARBA" id="ARBA00013805"/>
    </source>
</evidence>
<feature type="binding site" evidence="14">
    <location>
        <position position="35"/>
    </location>
    <ligand>
        <name>ATP</name>
        <dbReference type="ChEBI" id="CHEBI:30616"/>
    </ligand>
</feature>
<sequence>MTAPLVIVGMSGGVDSSVAAWLLLQQGYEVQGLFMSNWDEDEDGYCTAAEDYQDARHVCEQLKIPLHKVSFAGEYRERVFSYFLEEYRHGRTPNPDVLCNREIKFGVCYDYARRLGAEWVATGHYARVEHDPSQSRAKLLRGLDPNKDQSYFLHAMPGEALAHTLFPIGDLQKSEVRRLAREQTLPVFDKKDSTGICFIGERPFAQFLETYLPAQPGQIETLEGRRVGEHRGLMYYTLGQRQGLGIGGRNDANEAPWYVADKDLARNVLIVVQGHDHPAMLRGEAWASQLAWVAGSAPAPRFDCTAKVRYRQPDQPCSVEVLADGGVHVRFHQPQRAVTPGQYVVFYVGEVCLGGGVVDRTA</sequence>
<evidence type="ECO:0000256" key="8">
    <source>
        <dbReference type="ARBA" id="ARBA00022694"/>
    </source>
</evidence>
<comment type="catalytic activity">
    <reaction evidence="13 14">
        <text>S-sulfanyl-L-cysteinyl-[protein] + uridine(34) in tRNA + AH2 + ATP = 2-thiouridine(34) in tRNA + L-cysteinyl-[protein] + A + AMP + diphosphate + H(+)</text>
        <dbReference type="Rhea" id="RHEA:47032"/>
        <dbReference type="Rhea" id="RHEA-COMP:10131"/>
        <dbReference type="Rhea" id="RHEA-COMP:11726"/>
        <dbReference type="Rhea" id="RHEA-COMP:11727"/>
        <dbReference type="Rhea" id="RHEA-COMP:11728"/>
        <dbReference type="ChEBI" id="CHEBI:13193"/>
        <dbReference type="ChEBI" id="CHEBI:15378"/>
        <dbReference type="ChEBI" id="CHEBI:17499"/>
        <dbReference type="ChEBI" id="CHEBI:29950"/>
        <dbReference type="ChEBI" id="CHEBI:30616"/>
        <dbReference type="ChEBI" id="CHEBI:33019"/>
        <dbReference type="ChEBI" id="CHEBI:61963"/>
        <dbReference type="ChEBI" id="CHEBI:65315"/>
        <dbReference type="ChEBI" id="CHEBI:87170"/>
        <dbReference type="ChEBI" id="CHEBI:456215"/>
        <dbReference type="EC" id="2.8.1.13"/>
    </reaction>
</comment>
<dbReference type="FunFam" id="2.30.30.280:FF:000001">
    <property type="entry name" value="tRNA-specific 2-thiouridylase MnmA"/>
    <property type="match status" value="1"/>
</dbReference>
<comment type="subcellular location">
    <subcellularLocation>
        <location evidence="1 14">Cytoplasm</location>
    </subcellularLocation>
</comment>
<comment type="function">
    <text evidence="14">Catalyzes the 2-thiolation of uridine at the wobble position (U34) of tRNA, leading to the formation of s(2)U34.</text>
</comment>
<feature type="site" description="Interaction with tRNA" evidence="14">
    <location>
        <position position="124"/>
    </location>
</feature>
<keyword evidence="10 14" id="KW-0067">ATP-binding</keyword>
<feature type="active site" description="Cysteine persulfide intermediate" evidence="14">
    <location>
        <position position="197"/>
    </location>
</feature>
<dbReference type="Pfam" id="PF03054">
    <property type="entry name" value="tRNA_Me_trans"/>
    <property type="match status" value="1"/>
</dbReference>
<evidence type="ECO:0000313" key="16">
    <source>
        <dbReference type="EMBL" id="GFE83514.1"/>
    </source>
</evidence>
<dbReference type="GO" id="GO:0005737">
    <property type="term" value="C:cytoplasm"/>
    <property type="evidence" value="ECO:0007669"/>
    <property type="project" value="UniProtKB-SubCell"/>
</dbReference>